<dbReference type="SUPFAM" id="SSF49478">
    <property type="entry name" value="Cna protein B-type domain"/>
    <property type="match status" value="1"/>
</dbReference>
<dbReference type="EMBL" id="VMNW02000018">
    <property type="protein sequence ID" value="KAA9161039.1"/>
    <property type="molecule type" value="Genomic_DNA"/>
</dbReference>
<feature type="transmembrane region" description="Helical" evidence="9">
    <location>
        <begin position="328"/>
        <end position="345"/>
    </location>
</feature>
<dbReference type="SUPFAM" id="SSF49464">
    <property type="entry name" value="Carboxypeptidase regulatory domain-like"/>
    <property type="match status" value="1"/>
</dbReference>
<feature type="transmembrane region" description="Helical" evidence="9">
    <location>
        <begin position="158"/>
        <end position="177"/>
    </location>
</feature>
<dbReference type="PROSITE" id="PS50850">
    <property type="entry name" value="MFS"/>
    <property type="match status" value="1"/>
</dbReference>
<dbReference type="Gene3D" id="1.20.1250.20">
    <property type="entry name" value="MFS general substrate transporter like domains"/>
    <property type="match status" value="1"/>
</dbReference>
<evidence type="ECO:0000313" key="11">
    <source>
        <dbReference type="EMBL" id="KAA9161039.1"/>
    </source>
</evidence>
<keyword evidence="5 9" id="KW-0812">Transmembrane</keyword>
<dbReference type="GO" id="GO:0030246">
    <property type="term" value="F:carbohydrate binding"/>
    <property type="evidence" value="ECO:0007669"/>
    <property type="project" value="InterPro"/>
</dbReference>
<dbReference type="FunFam" id="1.20.1720.10:FF:000004">
    <property type="entry name" value="EmrB/QacA family drug resistance transporter"/>
    <property type="match status" value="1"/>
</dbReference>
<protein>
    <submittedName>
        <fullName evidence="11">MFS transporter</fullName>
    </submittedName>
</protein>
<accession>A0A5N0V3N0</accession>
<dbReference type="InterPro" id="IPR011701">
    <property type="entry name" value="MFS"/>
</dbReference>
<feature type="transmembrane region" description="Helical" evidence="9">
    <location>
        <begin position="426"/>
        <end position="447"/>
    </location>
</feature>
<dbReference type="Gene3D" id="1.20.1720.10">
    <property type="entry name" value="Multidrug resistance protein D"/>
    <property type="match status" value="1"/>
</dbReference>
<dbReference type="InterPro" id="IPR004638">
    <property type="entry name" value="EmrB-like"/>
</dbReference>
<evidence type="ECO:0000259" key="10">
    <source>
        <dbReference type="PROSITE" id="PS50850"/>
    </source>
</evidence>
<feature type="transmembrane region" description="Helical" evidence="9">
    <location>
        <begin position="189"/>
        <end position="210"/>
    </location>
</feature>
<keyword evidence="6 9" id="KW-1133">Transmembrane helix</keyword>
<sequence length="881" mass="91160">MTSSTRQQPAAAGGAPADFEGPKLTHKQILTILSGLVLGMFLAALDQTIVSTSIVRIANDLNGFDLQAWATTAYLITATIATPLYGKLSDIYGRKPFFLTAISIFVVGSAACTFANSMYMLAAFRAFQGLGAGGLMSLALTIIGDIVPPRERSRYQGYFMAVFGTSTVLGPVLGGLLSGQDMIAGIAGWRWVFLINVPIGIIALFVVAKVLNVPHVPRKSKVDWFGGIALAVAVVPLLIVAEQGRTWGWGSTGAVLCYAVAAFGVVLFLFVEYVMKDAALIPLRLFKNGTFAVAILGGVIVGVAMFGGLSMIPQYYQVVGGYTPTESGLLMLPLVLGIMSGSLISGQVTARTGRYKFLPVVGTLLITAGMVLFATLIKYDSPLWQPMVFSLVIGLGLGGCMQTLIIAVQNAGPRRDMGVSTAAATFFRQIGGTLGVAVFLTILFNALPGKLTDAFGGKLPASFSGAGDLATNTSGIQSLPDALRIPVLTAFTNSMIVVFWVAAGVAALAFLVLLFMKEIPLKGSGSAQETAPTEGADASPQVTQNSAALAAEAAEKEDWAEIDAQLDDREPELVTAGKHARPGENGHGVFEPAAQTTPFATATAGMSSPVDTDGQPITGHIRRQDGSSVLGAALTLIDQRGRQVARANAGSDGGYTIGTPGPGTYVLIVSAGGHQPQASSVVVGQGPARLDLTLVGSGELSGFVRVAGSGTPLSGATVTLTDSRGEVTGASITTAEGAYTFNGVGAGTYTLVASAERMRPVATLLTVPDSGVLRHDVELTSAVVLAGTARTDGDRAVPDARITVLDVEGNVAAVARTDSEGRYLVSDLPEGDYTVVASGYPPATSQVNLLGGGEITHDVSLGYEQVIDQFAGHGDTETEQA</sequence>
<dbReference type="InterPro" id="IPR020846">
    <property type="entry name" value="MFS_dom"/>
</dbReference>
<feature type="transmembrane region" description="Helical" evidence="9">
    <location>
        <begin position="126"/>
        <end position="146"/>
    </location>
</feature>
<evidence type="ECO:0000256" key="8">
    <source>
        <dbReference type="SAM" id="MobiDB-lite"/>
    </source>
</evidence>
<keyword evidence="3" id="KW-0813">Transport</keyword>
<gene>
    <name evidence="11" type="ORF">FPZ12_014835</name>
</gene>
<keyword evidence="4" id="KW-1003">Cell membrane</keyword>
<dbReference type="InterPro" id="IPR008969">
    <property type="entry name" value="CarboxyPept-like_regulatory"/>
</dbReference>
<feature type="transmembrane region" description="Helical" evidence="9">
    <location>
        <begin position="29"/>
        <end position="54"/>
    </location>
</feature>
<feature type="transmembrane region" description="Helical" evidence="9">
    <location>
        <begin position="357"/>
        <end position="377"/>
    </location>
</feature>
<dbReference type="PANTHER" id="PTHR23501">
    <property type="entry name" value="MAJOR FACILITATOR SUPERFAMILY"/>
    <property type="match status" value="1"/>
</dbReference>
<feature type="transmembrane region" description="Helical" evidence="9">
    <location>
        <begin position="291"/>
        <end position="316"/>
    </location>
</feature>
<proteinExistence type="inferred from homology"/>
<dbReference type="OrthoDB" id="7375466at2"/>
<feature type="transmembrane region" description="Helical" evidence="9">
    <location>
        <begin position="222"/>
        <end position="241"/>
    </location>
</feature>
<organism evidence="11 12">
    <name type="scientific">Amycolatopsis acidicola</name>
    <dbReference type="NCBI Taxonomy" id="2596893"/>
    <lineage>
        <taxon>Bacteria</taxon>
        <taxon>Bacillati</taxon>
        <taxon>Actinomycetota</taxon>
        <taxon>Actinomycetes</taxon>
        <taxon>Pseudonocardiales</taxon>
        <taxon>Pseudonocardiaceae</taxon>
        <taxon>Amycolatopsis</taxon>
    </lineage>
</organism>
<dbReference type="GO" id="GO:0022857">
    <property type="term" value="F:transmembrane transporter activity"/>
    <property type="evidence" value="ECO:0007669"/>
    <property type="project" value="InterPro"/>
</dbReference>
<dbReference type="SUPFAM" id="SSF49452">
    <property type="entry name" value="Starch-binding domain-like"/>
    <property type="match status" value="1"/>
</dbReference>
<comment type="caution">
    <text evidence="11">The sequence shown here is derived from an EMBL/GenBank/DDBJ whole genome shotgun (WGS) entry which is preliminary data.</text>
</comment>
<name>A0A5N0V3N0_9PSEU</name>
<feature type="transmembrane region" description="Helical" evidence="9">
    <location>
        <begin position="496"/>
        <end position="516"/>
    </location>
</feature>
<evidence type="ECO:0000256" key="9">
    <source>
        <dbReference type="SAM" id="Phobius"/>
    </source>
</evidence>
<comment type="similarity">
    <text evidence="2">Belongs to the major facilitator superfamily. TCR/Tet family.</text>
</comment>
<feature type="transmembrane region" description="Helical" evidence="9">
    <location>
        <begin position="97"/>
        <end position="120"/>
    </location>
</feature>
<dbReference type="PANTHER" id="PTHR23501:SF197">
    <property type="entry name" value="COMD"/>
    <property type="match status" value="1"/>
</dbReference>
<evidence type="ECO:0000256" key="7">
    <source>
        <dbReference type="ARBA" id="ARBA00023136"/>
    </source>
</evidence>
<dbReference type="InterPro" id="IPR036259">
    <property type="entry name" value="MFS_trans_sf"/>
</dbReference>
<dbReference type="RefSeq" id="WP_144747175.1">
    <property type="nucleotide sequence ID" value="NZ_VMNW02000018.1"/>
</dbReference>
<dbReference type="AlphaFoldDB" id="A0A5N0V3N0"/>
<dbReference type="Pfam" id="PF07690">
    <property type="entry name" value="MFS_1"/>
    <property type="match status" value="1"/>
</dbReference>
<keyword evidence="7 9" id="KW-0472">Membrane</keyword>
<dbReference type="GO" id="GO:0005886">
    <property type="term" value="C:plasma membrane"/>
    <property type="evidence" value="ECO:0007669"/>
    <property type="project" value="UniProtKB-SubCell"/>
</dbReference>
<evidence type="ECO:0000256" key="6">
    <source>
        <dbReference type="ARBA" id="ARBA00022989"/>
    </source>
</evidence>
<dbReference type="Pfam" id="PF13620">
    <property type="entry name" value="CarboxypepD_reg"/>
    <property type="match status" value="3"/>
</dbReference>
<dbReference type="Gene3D" id="2.60.40.1120">
    <property type="entry name" value="Carboxypeptidase-like, regulatory domain"/>
    <property type="match status" value="3"/>
</dbReference>
<evidence type="ECO:0000256" key="4">
    <source>
        <dbReference type="ARBA" id="ARBA00022475"/>
    </source>
</evidence>
<reference evidence="11" key="1">
    <citation type="submission" date="2019-09" db="EMBL/GenBank/DDBJ databases">
        <authorList>
            <person name="Teo W.F.A."/>
            <person name="Duangmal K."/>
        </authorList>
    </citation>
    <scope>NUCLEOTIDE SEQUENCE [LARGE SCALE GENOMIC DNA]</scope>
    <source>
        <strain evidence="11">K81G1</strain>
    </source>
</reference>
<dbReference type="Proteomes" id="UP000319769">
    <property type="component" value="Unassembled WGS sequence"/>
</dbReference>
<keyword evidence="12" id="KW-1185">Reference proteome</keyword>
<comment type="subcellular location">
    <subcellularLocation>
        <location evidence="1">Cell membrane</location>
        <topology evidence="1">Multi-pass membrane protein</topology>
    </subcellularLocation>
</comment>
<dbReference type="CDD" id="cd17502">
    <property type="entry name" value="MFS_Azr1_MDR_like"/>
    <property type="match status" value="1"/>
</dbReference>
<evidence type="ECO:0000256" key="3">
    <source>
        <dbReference type="ARBA" id="ARBA00022448"/>
    </source>
</evidence>
<feature type="transmembrane region" description="Helical" evidence="9">
    <location>
        <begin position="247"/>
        <end position="271"/>
    </location>
</feature>
<evidence type="ECO:0000256" key="1">
    <source>
        <dbReference type="ARBA" id="ARBA00004651"/>
    </source>
</evidence>
<dbReference type="InterPro" id="IPR013784">
    <property type="entry name" value="Carb-bd-like_fold"/>
</dbReference>
<feature type="domain" description="Major facilitator superfamily (MFS) profile" evidence="10">
    <location>
        <begin position="32"/>
        <end position="521"/>
    </location>
</feature>
<evidence type="ECO:0000256" key="5">
    <source>
        <dbReference type="ARBA" id="ARBA00022692"/>
    </source>
</evidence>
<feature type="transmembrane region" description="Helical" evidence="9">
    <location>
        <begin position="383"/>
        <end position="405"/>
    </location>
</feature>
<dbReference type="SUPFAM" id="SSF103473">
    <property type="entry name" value="MFS general substrate transporter"/>
    <property type="match status" value="1"/>
</dbReference>
<feature type="region of interest" description="Disordered" evidence="8">
    <location>
        <begin position="524"/>
        <end position="554"/>
    </location>
</feature>
<feature type="transmembrane region" description="Helical" evidence="9">
    <location>
        <begin position="66"/>
        <end position="85"/>
    </location>
</feature>
<dbReference type="NCBIfam" id="TIGR00711">
    <property type="entry name" value="efflux_EmrB"/>
    <property type="match status" value="1"/>
</dbReference>
<evidence type="ECO:0000256" key="2">
    <source>
        <dbReference type="ARBA" id="ARBA00007520"/>
    </source>
</evidence>
<evidence type="ECO:0000313" key="12">
    <source>
        <dbReference type="Proteomes" id="UP000319769"/>
    </source>
</evidence>